<proteinExistence type="predicted"/>
<evidence type="ECO:0000313" key="1">
    <source>
        <dbReference type="EMBL" id="GAA3900714.1"/>
    </source>
</evidence>
<dbReference type="Proteomes" id="UP001501563">
    <property type="component" value="Unassembled WGS sequence"/>
</dbReference>
<accession>A0ABP7LH57</accession>
<protein>
    <submittedName>
        <fullName evidence="1">Uncharacterized protein</fullName>
    </submittedName>
</protein>
<gene>
    <name evidence="1" type="ORF">GCM10022207_81850</name>
</gene>
<dbReference type="EMBL" id="BAAAZA010000045">
    <property type="protein sequence ID" value="GAA3900714.1"/>
    <property type="molecule type" value="Genomic_DNA"/>
</dbReference>
<organism evidence="1 2">
    <name type="scientific">Streptomyces lannensis</name>
    <dbReference type="NCBI Taxonomy" id="766498"/>
    <lineage>
        <taxon>Bacteria</taxon>
        <taxon>Bacillati</taxon>
        <taxon>Actinomycetota</taxon>
        <taxon>Actinomycetes</taxon>
        <taxon>Kitasatosporales</taxon>
        <taxon>Streptomycetaceae</taxon>
        <taxon>Streptomyces</taxon>
    </lineage>
</organism>
<dbReference type="RefSeq" id="WP_345553953.1">
    <property type="nucleotide sequence ID" value="NZ_BAAAZA010000045.1"/>
</dbReference>
<keyword evidence="2" id="KW-1185">Reference proteome</keyword>
<name>A0ABP7LH57_9ACTN</name>
<comment type="caution">
    <text evidence="1">The sequence shown here is derived from an EMBL/GenBank/DDBJ whole genome shotgun (WGS) entry which is preliminary data.</text>
</comment>
<evidence type="ECO:0000313" key="2">
    <source>
        <dbReference type="Proteomes" id="UP001501563"/>
    </source>
</evidence>
<reference evidence="2" key="1">
    <citation type="journal article" date="2019" name="Int. J. Syst. Evol. Microbiol.">
        <title>The Global Catalogue of Microorganisms (GCM) 10K type strain sequencing project: providing services to taxonomists for standard genome sequencing and annotation.</title>
        <authorList>
            <consortium name="The Broad Institute Genomics Platform"/>
            <consortium name="The Broad Institute Genome Sequencing Center for Infectious Disease"/>
            <person name="Wu L."/>
            <person name="Ma J."/>
        </authorList>
    </citation>
    <scope>NUCLEOTIDE SEQUENCE [LARGE SCALE GENOMIC DNA]</scope>
    <source>
        <strain evidence="2">JCM 16578</strain>
    </source>
</reference>
<sequence>MTRTATSLTFTACARDLSWTPDWVPRDDRYDPTEVEKLGQAAFIWNNFTVNATLTVGGADFSDATRFVCILDLVLMLEAARGALRTDELVVQELSDRQDEWRFTRHGEHIAVRTRYAARDGWCFRPAEGNCSITELDTLVKQALTDALTLIFSAQPATRRNPYLQGLATGGFDAA</sequence>